<dbReference type="PANTHER" id="PTHR45007">
    <property type="entry name" value="CARBOXYLASE, PUTATIVE (AFU_ORTHOLOGUE AFUA_5G07570)-RELATED"/>
    <property type="match status" value="1"/>
</dbReference>
<protein>
    <recommendedName>
        <fullName evidence="2">ATP-grasp domain-containing protein</fullName>
    </recommendedName>
</protein>
<dbReference type="EMBL" id="KV417819">
    <property type="protein sequence ID" value="KZP05787.1"/>
    <property type="molecule type" value="Genomic_DNA"/>
</dbReference>
<dbReference type="Gene3D" id="3.30.470.20">
    <property type="entry name" value="ATP-grasp fold, B domain"/>
    <property type="match status" value="1"/>
</dbReference>
<evidence type="ECO:0000313" key="3">
    <source>
        <dbReference type="EMBL" id="KZP05787.1"/>
    </source>
</evidence>
<dbReference type="PROSITE" id="PS50975">
    <property type="entry name" value="ATP_GRASP"/>
    <property type="match status" value="1"/>
</dbReference>
<dbReference type="STRING" id="436010.A0A167W7M8"/>
<evidence type="ECO:0000313" key="4">
    <source>
        <dbReference type="Proteomes" id="UP000076532"/>
    </source>
</evidence>
<dbReference type="SUPFAM" id="SSF51246">
    <property type="entry name" value="Rudiment single hybrid motif"/>
    <property type="match status" value="1"/>
</dbReference>
<dbReference type="GO" id="GO:0005524">
    <property type="term" value="F:ATP binding"/>
    <property type="evidence" value="ECO:0007669"/>
    <property type="project" value="UniProtKB-UniRule"/>
</dbReference>
<dbReference type="SUPFAM" id="SSF56059">
    <property type="entry name" value="Glutathione synthetase ATP-binding domain-like"/>
    <property type="match status" value="1"/>
</dbReference>
<keyword evidence="1" id="KW-0547">Nucleotide-binding</keyword>
<organism evidence="3 4">
    <name type="scientific">Athelia psychrophila</name>
    <dbReference type="NCBI Taxonomy" id="1759441"/>
    <lineage>
        <taxon>Eukaryota</taxon>
        <taxon>Fungi</taxon>
        <taxon>Dikarya</taxon>
        <taxon>Basidiomycota</taxon>
        <taxon>Agaricomycotina</taxon>
        <taxon>Agaricomycetes</taxon>
        <taxon>Agaricomycetidae</taxon>
        <taxon>Atheliales</taxon>
        <taxon>Atheliaceae</taxon>
        <taxon>Athelia</taxon>
    </lineage>
</organism>
<dbReference type="AlphaFoldDB" id="A0A167W7M8"/>
<keyword evidence="4" id="KW-1185">Reference proteome</keyword>
<dbReference type="InterPro" id="IPR011054">
    <property type="entry name" value="Rudment_hybrid_motif"/>
</dbReference>
<dbReference type="OrthoDB" id="196847at2759"/>
<dbReference type="PANTHER" id="PTHR45007:SF1">
    <property type="entry name" value="CARBOXYLASE, PUTATIVE (AFU_ORTHOLOGUE AFUA_5G07570)-RELATED"/>
    <property type="match status" value="1"/>
</dbReference>
<dbReference type="Proteomes" id="UP000076532">
    <property type="component" value="Unassembled WGS sequence"/>
</dbReference>
<dbReference type="InterPro" id="IPR005479">
    <property type="entry name" value="CPAse_ATP-bd"/>
</dbReference>
<proteinExistence type="predicted"/>
<evidence type="ECO:0000259" key="2">
    <source>
        <dbReference type="PROSITE" id="PS50975"/>
    </source>
</evidence>
<keyword evidence="1" id="KW-0067">ATP-binding</keyword>
<name>A0A167W7M8_9AGAM</name>
<sequence length="181" mass="19974">MAPSTITRNLVQLPLTASTEMARALRYQGAGTLGYLVSSHTGQWVFLEINPRIQVEYTVTEDIINLDFARIPLHLSNSATLTSIGLNPTTISSPEGFTHQLRPTAENPAKDFGLSPGTIHPSSTVWFVGRGVRIDMRLCSHGVRECNVGTHFDSLLAKIVLRRRDFGRRRCGLCEPCGRQA</sequence>
<dbReference type="InterPro" id="IPR011761">
    <property type="entry name" value="ATP-grasp"/>
</dbReference>
<accession>A0A167W7M8</accession>
<dbReference type="PROSITE" id="PS00867">
    <property type="entry name" value="CPSASE_2"/>
    <property type="match status" value="1"/>
</dbReference>
<dbReference type="Pfam" id="PF02786">
    <property type="entry name" value="CPSase_L_D2"/>
    <property type="match status" value="1"/>
</dbReference>
<feature type="domain" description="ATP-grasp" evidence="2">
    <location>
        <begin position="20"/>
        <end position="77"/>
    </location>
</feature>
<gene>
    <name evidence="3" type="ORF">FIBSPDRAFT_343058</name>
</gene>
<dbReference type="GO" id="GO:0046872">
    <property type="term" value="F:metal ion binding"/>
    <property type="evidence" value="ECO:0007669"/>
    <property type="project" value="InterPro"/>
</dbReference>
<reference evidence="3 4" key="1">
    <citation type="journal article" date="2016" name="Mol. Biol. Evol.">
        <title>Comparative Genomics of Early-Diverging Mushroom-Forming Fungi Provides Insights into the Origins of Lignocellulose Decay Capabilities.</title>
        <authorList>
            <person name="Nagy L.G."/>
            <person name="Riley R."/>
            <person name="Tritt A."/>
            <person name="Adam C."/>
            <person name="Daum C."/>
            <person name="Floudas D."/>
            <person name="Sun H."/>
            <person name="Yadav J.S."/>
            <person name="Pangilinan J."/>
            <person name="Larsson K.H."/>
            <person name="Matsuura K."/>
            <person name="Barry K."/>
            <person name="Labutti K."/>
            <person name="Kuo R."/>
            <person name="Ohm R.A."/>
            <person name="Bhattacharya S.S."/>
            <person name="Shirouzu T."/>
            <person name="Yoshinaga Y."/>
            <person name="Martin F.M."/>
            <person name="Grigoriev I.V."/>
            <person name="Hibbett D.S."/>
        </authorList>
    </citation>
    <scope>NUCLEOTIDE SEQUENCE [LARGE SCALE GENOMIC DNA]</scope>
    <source>
        <strain evidence="3 4">CBS 109695</strain>
    </source>
</reference>
<evidence type="ECO:0000256" key="1">
    <source>
        <dbReference type="PROSITE-ProRule" id="PRU00409"/>
    </source>
</evidence>